<keyword evidence="1" id="KW-0472">Membrane</keyword>
<evidence type="ECO:0000256" key="1">
    <source>
        <dbReference type="SAM" id="Phobius"/>
    </source>
</evidence>
<name>T0ZAP0_9ZZZZ</name>
<proteinExistence type="predicted"/>
<feature type="non-terminal residue" evidence="2">
    <location>
        <position position="37"/>
    </location>
</feature>
<organism evidence="2">
    <name type="scientific">mine drainage metagenome</name>
    <dbReference type="NCBI Taxonomy" id="410659"/>
    <lineage>
        <taxon>unclassified sequences</taxon>
        <taxon>metagenomes</taxon>
        <taxon>ecological metagenomes</taxon>
    </lineage>
</organism>
<comment type="caution">
    <text evidence="2">The sequence shown here is derived from an EMBL/GenBank/DDBJ whole genome shotgun (WGS) entry which is preliminary data.</text>
</comment>
<reference evidence="2" key="2">
    <citation type="journal article" date="2014" name="ISME J.">
        <title>Microbial stratification in low pH oxic and suboxic macroscopic growths along an acid mine drainage.</title>
        <authorList>
            <person name="Mendez-Garcia C."/>
            <person name="Mesa V."/>
            <person name="Sprenger R.R."/>
            <person name="Richter M."/>
            <person name="Diez M.S."/>
            <person name="Solano J."/>
            <person name="Bargiela R."/>
            <person name="Golyshina O.V."/>
            <person name="Manteca A."/>
            <person name="Ramos J.L."/>
            <person name="Gallego J.R."/>
            <person name="Llorente I."/>
            <person name="Martins Dos Santos V.A."/>
            <person name="Jensen O.N."/>
            <person name="Pelaez A.I."/>
            <person name="Sanchez J."/>
            <person name="Ferrer M."/>
        </authorList>
    </citation>
    <scope>NUCLEOTIDE SEQUENCE</scope>
</reference>
<protein>
    <submittedName>
        <fullName evidence="2">Uncharacterized protein</fullName>
    </submittedName>
</protein>
<sequence length="37" mass="4104">MTDAKFRGFIFTLDAIFSLIVASAAISILLYIHFVTP</sequence>
<gene>
    <name evidence="2" type="ORF">B2A_10482</name>
</gene>
<feature type="transmembrane region" description="Helical" evidence="1">
    <location>
        <begin position="12"/>
        <end position="34"/>
    </location>
</feature>
<reference evidence="2" key="1">
    <citation type="submission" date="2013-08" db="EMBL/GenBank/DDBJ databases">
        <authorList>
            <person name="Mendez C."/>
            <person name="Richter M."/>
            <person name="Ferrer M."/>
            <person name="Sanchez J."/>
        </authorList>
    </citation>
    <scope>NUCLEOTIDE SEQUENCE</scope>
</reference>
<evidence type="ECO:0000313" key="2">
    <source>
        <dbReference type="EMBL" id="EQD42123.1"/>
    </source>
</evidence>
<dbReference type="AlphaFoldDB" id="T0ZAP0"/>
<keyword evidence="1" id="KW-1133">Transmembrane helix</keyword>
<dbReference type="EMBL" id="AUZZ01007554">
    <property type="protein sequence ID" value="EQD42123.1"/>
    <property type="molecule type" value="Genomic_DNA"/>
</dbReference>
<accession>T0ZAP0</accession>
<keyword evidence="1" id="KW-0812">Transmembrane</keyword>